<dbReference type="Gene3D" id="3.10.290.30">
    <property type="entry name" value="MM3350-like"/>
    <property type="match status" value="1"/>
</dbReference>
<dbReference type="InterPro" id="IPR024047">
    <property type="entry name" value="MM3350-like_sf"/>
</dbReference>
<protein>
    <submittedName>
        <fullName evidence="1">Uncharacterized protein</fullName>
    </submittedName>
</protein>
<proteinExistence type="predicted"/>
<evidence type="ECO:0000313" key="1">
    <source>
        <dbReference type="EMBL" id="OUC78538.1"/>
    </source>
</evidence>
<dbReference type="AlphaFoldDB" id="A0A243QB50"/>
<keyword evidence="2" id="KW-1185">Reference proteome</keyword>
<organism evidence="1 2">
    <name type="scientific">Gordonia lacunae</name>
    <dbReference type="NCBI Taxonomy" id="417102"/>
    <lineage>
        <taxon>Bacteria</taxon>
        <taxon>Bacillati</taxon>
        <taxon>Actinomycetota</taxon>
        <taxon>Actinomycetes</taxon>
        <taxon>Mycobacteriales</taxon>
        <taxon>Gordoniaceae</taxon>
        <taxon>Gordonia</taxon>
    </lineage>
</organism>
<dbReference type="Proteomes" id="UP000194632">
    <property type="component" value="Unassembled WGS sequence"/>
</dbReference>
<sequence>MARTWLSVTVELLGGRGTELWPWPGRVFAVGPAHTFRDLATAVDDAFARWDRSHQSLFTLDDGRLVADAAFGAELAGGPGGSISEPVDIATAKVSRFVEPGTEFQYTFDLGDEWTHRCVVGDLKVDPLDVLGIQPKAPLAYFGWGDIPDQYGRQSADGDVETPARPTVPHPMLVGEWPAQREIRELDLGEVRGSIASADADRFLDAVTGCDLDDALEQVGPGVPMALQKRRERAEPVAVSIVERLNRRGEAGDAELAEELLASLRGEPAPGRPIAVDLELLSDQMEGDLNRSTGGFIDLNTGFVYDDEMLEPGVFDEEIDIEEEPDRWLRFGCIGSRDSWRDMAEFATRISDPDLRNRLERAIEGRGAFRRFRDVVHEAGVSQRWYAFSSDRKFGRAREFLVREGIRPI</sequence>
<dbReference type="InterPro" id="IPR005361">
    <property type="entry name" value="UPF0158"/>
</dbReference>
<accession>A0A243QB50</accession>
<dbReference type="SUPFAM" id="SSF159941">
    <property type="entry name" value="MM3350-like"/>
    <property type="match status" value="1"/>
</dbReference>
<dbReference type="EMBL" id="NGFO01000012">
    <property type="protein sequence ID" value="OUC78538.1"/>
    <property type="molecule type" value="Genomic_DNA"/>
</dbReference>
<dbReference type="OrthoDB" id="9816539at2"/>
<dbReference type="STRING" id="417102.CA982_12255"/>
<gene>
    <name evidence="1" type="ORF">CA982_12255</name>
</gene>
<reference evidence="1 2" key="1">
    <citation type="submission" date="2017-05" db="EMBL/GenBank/DDBJ databases">
        <title>Biotechnological potential of actinobacteria isolated from South African environments.</title>
        <authorList>
            <person name="Le Roes-Hill M."/>
            <person name="Prins A."/>
            <person name="Durrell K.A."/>
        </authorList>
    </citation>
    <scope>NUCLEOTIDE SEQUENCE [LARGE SCALE GENOMIC DNA]</scope>
    <source>
        <strain evidence="1">BS2</strain>
    </source>
</reference>
<dbReference type="RefSeq" id="WP_086535606.1">
    <property type="nucleotide sequence ID" value="NZ_NGFO01000012.1"/>
</dbReference>
<dbReference type="Pfam" id="PF03682">
    <property type="entry name" value="UPF0158"/>
    <property type="match status" value="1"/>
</dbReference>
<comment type="caution">
    <text evidence="1">The sequence shown here is derived from an EMBL/GenBank/DDBJ whole genome shotgun (WGS) entry which is preliminary data.</text>
</comment>
<name>A0A243QB50_9ACTN</name>
<evidence type="ECO:0000313" key="2">
    <source>
        <dbReference type="Proteomes" id="UP000194632"/>
    </source>
</evidence>